<evidence type="ECO:0000313" key="4">
    <source>
        <dbReference type="Proteomes" id="UP001193501"/>
    </source>
</evidence>
<keyword evidence="1" id="KW-0732">Signal</keyword>
<dbReference type="EMBL" id="JAABNR010000031">
    <property type="protein sequence ID" value="NBZ89732.1"/>
    <property type="molecule type" value="Genomic_DNA"/>
</dbReference>
<dbReference type="Proteomes" id="UP001193501">
    <property type="component" value="Unassembled WGS sequence"/>
</dbReference>
<dbReference type="Pfam" id="PF13472">
    <property type="entry name" value="Lipase_GDSL_2"/>
    <property type="match status" value="1"/>
</dbReference>
<evidence type="ECO:0000259" key="2">
    <source>
        <dbReference type="Pfam" id="PF13472"/>
    </source>
</evidence>
<sequence length="224" mass="23209">MHHLFRLPYGLGRAIRNLTLALLVGGSALPATADQVIAALGDSLTAGYGLPDGEGLAPQLQAWLAAQGREVTVVNAGVSGDTTAGGLSRLDWTLAPEVKALIVALGGNDMLRGLPPEASRANLEAILKGAKAKGIPVLLVAMQAPANLGPDYQKAFDAIYPELAAEYQVLFNPGFYAPLLGNPPDPAKLGPFLQADGLHPTAEGVTKIVEGLGPDVLKLLDQIQ</sequence>
<dbReference type="CDD" id="cd01822">
    <property type="entry name" value="Lysophospholipase_L1_like"/>
    <property type="match status" value="1"/>
</dbReference>
<evidence type="ECO:0000256" key="1">
    <source>
        <dbReference type="SAM" id="SignalP"/>
    </source>
</evidence>
<comment type="caution">
    <text evidence="3">The sequence shown here is derived from an EMBL/GenBank/DDBJ whole genome shotgun (WGS) entry which is preliminary data.</text>
</comment>
<evidence type="ECO:0000313" key="3">
    <source>
        <dbReference type="EMBL" id="NBZ89732.1"/>
    </source>
</evidence>
<dbReference type="PANTHER" id="PTHR30383">
    <property type="entry name" value="THIOESTERASE 1/PROTEASE 1/LYSOPHOSPHOLIPASE L1"/>
    <property type="match status" value="1"/>
</dbReference>
<protein>
    <submittedName>
        <fullName evidence="3">Arylesterase</fullName>
    </submittedName>
</protein>
<organism evidence="3 4">
    <name type="scientific">Stagnihabitans tardus</name>
    <dbReference type="NCBI Taxonomy" id="2699202"/>
    <lineage>
        <taxon>Bacteria</taxon>
        <taxon>Pseudomonadati</taxon>
        <taxon>Pseudomonadota</taxon>
        <taxon>Alphaproteobacteria</taxon>
        <taxon>Rhodobacterales</taxon>
        <taxon>Paracoccaceae</taxon>
        <taxon>Stagnihabitans</taxon>
    </lineage>
</organism>
<dbReference type="AlphaFoldDB" id="A0AAE4YDM0"/>
<feature type="signal peptide" evidence="1">
    <location>
        <begin position="1"/>
        <end position="33"/>
    </location>
</feature>
<gene>
    <name evidence="3" type="ORF">GV832_19260</name>
</gene>
<keyword evidence="4" id="KW-1185">Reference proteome</keyword>
<dbReference type="Gene3D" id="3.40.50.1110">
    <property type="entry name" value="SGNH hydrolase"/>
    <property type="match status" value="1"/>
</dbReference>
<dbReference type="GO" id="GO:0004622">
    <property type="term" value="F:phosphatidylcholine lysophospholipase activity"/>
    <property type="evidence" value="ECO:0007669"/>
    <property type="project" value="TreeGrafter"/>
</dbReference>
<reference evidence="3" key="1">
    <citation type="submission" date="2020-01" db="EMBL/GenBank/DDBJ databases">
        <authorList>
            <person name="Chen W.-M."/>
        </authorList>
    </citation>
    <scope>NUCLEOTIDE SEQUENCE</scope>
    <source>
        <strain evidence="3">CYK-10</strain>
    </source>
</reference>
<dbReference type="PANTHER" id="PTHR30383:SF24">
    <property type="entry name" value="THIOESTERASE 1_PROTEASE 1_LYSOPHOSPHOLIPASE L1"/>
    <property type="match status" value="1"/>
</dbReference>
<feature type="chain" id="PRO_5041977447" evidence="1">
    <location>
        <begin position="34"/>
        <end position="224"/>
    </location>
</feature>
<dbReference type="RefSeq" id="WP_168776521.1">
    <property type="nucleotide sequence ID" value="NZ_JAABNR010000031.1"/>
</dbReference>
<dbReference type="InterPro" id="IPR013830">
    <property type="entry name" value="SGNH_hydro"/>
</dbReference>
<dbReference type="InterPro" id="IPR051532">
    <property type="entry name" value="Ester_Hydrolysis_Enzymes"/>
</dbReference>
<proteinExistence type="predicted"/>
<dbReference type="SUPFAM" id="SSF52266">
    <property type="entry name" value="SGNH hydrolase"/>
    <property type="match status" value="1"/>
</dbReference>
<feature type="domain" description="SGNH hydrolase-type esterase" evidence="2">
    <location>
        <begin position="39"/>
        <end position="204"/>
    </location>
</feature>
<accession>A0AAE4YDM0</accession>
<dbReference type="InterPro" id="IPR036514">
    <property type="entry name" value="SGNH_hydro_sf"/>
</dbReference>
<name>A0AAE4YDM0_9RHOB</name>